<keyword evidence="2" id="KW-0472">Membrane</keyword>
<dbReference type="EMBL" id="AFYH01252664">
    <property type="status" value="NOT_ANNOTATED_CDS"/>
    <property type="molecule type" value="Genomic_DNA"/>
</dbReference>
<dbReference type="SMART" id="SM00407">
    <property type="entry name" value="IGc1"/>
    <property type="match status" value="1"/>
</dbReference>
<protein>
    <recommendedName>
        <fullName evidence="3">Ig-like domain-containing protein</fullName>
    </recommendedName>
</protein>
<evidence type="ECO:0000256" key="1">
    <source>
        <dbReference type="ARBA" id="ARBA00023319"/>
    </source>
</evidence>
<dbReference type="Ensembl" id="ENSLACT00000003028.1">
    <property type="protein sequence ID" value="ENSLACP00000003002.1"/>
    <property type="gene ID" value="ENSLACG00000002685.1"/>
</dbReference>
<feature type="domain" description="Ig-like" evidence="3">
    <location>
        <begin position="352"/>
        <end position="467"/>
    </location>
</feature>
<dbReference type="InterPro" id="IPR050380">
    <property type="entry name" value="Immune_Resp_Modulators"/>
</dbReference>
<dbReference type="SMART" id="SM00409">
    <property type="entry name" value="IG"/>
    <property type="match status" value="2"/>
</dbReference>
<dbReference type="InParanoid" id="H3A031"/>
<dbReference type="InterPro" id="IPR003597">
    <property type="entry name" value="Ig_C1-set"/>
</dbReference>
<dbReference type="PROSITE" id="PS00290">
    <property type="entry name" value="IG_MHC"/>
    <property type="match status" value="1"/>
</dbReference>
<dbReference type="HOGENOM" id="CLU_043906_0_0_1"/>
<dbReference type="GeneTree" id="ENSGT00940000163371"/>
<keyword evidence="5" id="KW-1185">Reference proteome</keyword>
<evidence type="ECO:0000256" key="2">
    <source>
        <dbReference type="SAM" id="Phobius"/>
    </source>
</evidence>
<dbReference type="PROSITE" id="PS50835">
    <property type="entry name" value="IG_LIKE"/>
    <property type="match status" value="3"/>
</dbReference>
<dbReference type="AlphaFoldDB" id="H3A031"/>
<sequence length="471" mass="53444">CLVLDGKVALVMDPSPVKARVGSDVLLTCLFEVGEHSIDLSYLGLSWSISGQKVAEFADRKRVYREGAELFEDQFRNGNASLLLTNVTVADEGKYTCYILYTPHEDKKDVTLKVQACPTMRIYPLKMIKNQNQTVFCEVVGYYPEPIAIKLLVRGQPIGKSQREPDGTYRLIEAFSFMPQEKDDGVEFGCEVQHESLENRTLERVIIQVVDKKQDGLQQTAVVVISILFTSLIVAGVMAALLHWYDRKKGEPCLFQLGHIQPGGGEVFDGTTRFFNFYPKEIEFKWRCGMQRLEEIPATSEIKVNPDKTYNATSTCRIPQHKLRETGVIIMVAIKHKSMMNPLYKDTTLKDPVFHQHLEVISEPQNWVVGQESTLICSIGGHFPETIQTKWVKRHKGKTTEIQEWSPAQPSKYKIQNVTPSKSKDGYLSLLITSLTFKPSVKEEEGAYFICKFIHEAENIHIEKKSARCSI</sequence>
<dbReference type="Pfam" id="PF07686">
    <property type="entry name" value="V-set"/>
    <property type="match status" value="1"/>
</dbReference>
<evidence type="ECO:0000313" key="5">
    <source>
        <dbReference type="Proteomes" id="UP000008672"/>
    </source>
</evidence>
<reference evidence="4" key="3">
    <citation type="submission" date="2025-09" db="UniProtKB">
        <authorList>
            <consortium name="Ensembl"/>
        </authorList>
    </citation>
    <scope>IDENTIFICATION</scope>
</reference>
<feature type="domain" description="Ig-like" evidence="3">
    <location>
        <begin position="118"/>
        <end position="203"/>
    </location>
</feature>
<dbReference type="InterPro" id="IPR013783">
    <property type="entry name" value="Ig-like_fold"/>
</dbReference>
<dbReference type="EMBL" id="AFYH01252663">
    <property type="status" value="NOT_ANNOTATED_CDS"/>
    <property type="molecule type" value="Genomic_DNA"/>
</dbReference>
<name>H3A031_LATCH</name>
<accession>H3A031</accession>
<dbReference type="Proteomes" id="UP000008672">
    <property type="component" value="Unassembled WGS sequence"/>
</dbReference>
<dbReference type="Pfam" id="PF07654">
    <property type="entry name" value="C1-set"/>
    <property type="match status" value="2"/>
</dbReference>
<keyword evidence="2" id="KW-0812">Transmembrane</keyword>
<dbReference type="EMBL" id="AFYH01252665">
    <property type="status" value="NOT_ANNOTATED_CDS"/>
    <property type="molecule type" value="Genomic_DNA"/>
</dbReference>
<dbReference type="InterPro" id="IPR003006">
    <property type="entry name" value="Ig/MHC_CS"/>
</dbReference>
<dbReference type="OMA" id="ICKFIHE"/>
<feature type="transmembrane region" description="Helical" evidence="2">
    <location>
        <begin position="221"/>
        <end position="245"/>
    </location>
</feature>
<dbReference type="FunCoup" id="H3A031">
    <property type="interactions" value="302"/>
</dbReference>
<dbReference type="InterPro" id="IPR007110">
    <property type="entry name" value="Ig-like_dom"/>
</dbReference>
<feature type="domain" description="Ig-like" evidence="3">
    <location>
        <begin position="6"/>
        <end position="111"/>
    </location>
</feature>
<dbReference type="InterPro" id="IPR003599">
    <property type="entry name" value="Ig_sub"/>
</dbReference>
<dbReference type="InterPro" id="IPR036179">
    <property type="entry name" value="Ig-like_dom_sf"/>
</dbReference>
<reference evidence="4" key="2">
    <citation type="submission" date="2025-08" db="UniProtKB">
        <authorList>
            <consortium name="Ensembl"/>
        </authorList>
    </citation>
    <scope>IDENTIFICATION</scope>
</reference>
<dbReference type="PANTHER" id="PTHR23411">
    <property type="entry name" value="TAPASIN"/>
    <property type="match status" value="1"/>
</dbReference>
<dbReference type="InterPro" id="IPR013106">
    <property type="entry name" value="Ig_V-set"/>
</dbReference>
<evidence type="ECO:0000313" key="4">
    <source>
        <dbReference type="Ensembl" id="ENSLACP00000003002.1"/>
    </source>
</evidence>
<dbReference type="SUPFAM" id="SSF48726">
    <property type="entry name" value="Immunoglobulin"/>
    <property type="match status" value="3"/>
</dbReference>
<evidence type="ECO:0000259" key="3">
    <source>
        <dbReference type="PROSITE" id="PS50835"/>
    </source>
</evidence>
<dbReference type="CDD" id="cd00098">
    <property type="entry name" value="IgC1"/>
    <property type="match status" value="1"/>
</dbReference>
<proteinExistence type="predicted"/>
<organism evidence="4 5">
    <name type="scientific">Latimeria chalumnae</name>
    <name type="common">Coelacanth</name>
    <dbReference type="NCBI Taxonomy" id="7897"/>
    <lineage>
        <taxon>Eukaryota</taxon>
        <taxon>Metazoa</taxon>
        <taxon>Chordata</taxon>
        <taxon>Craniata</taxon>
        <taxon>Vertebrata</taxon>
        <taxon>Euteleostomi</taxon>
        <taxon>Coelacanthiformes</taxon>
        <taxon>Coelacanthidae</taxon>
        <taxon>Latimeria</taxon>
    </lineage>
</organism>
<dbReference type="Gene3D" id="2.60.40.10">
    <property type="entry name" value="Immunoglobulins"/>
    <property type="match status" value="4"/>
</dbReference>
<keyword evidence="2" id="KW-1133">Transmembrane helix</keyword>
<reference evidence="5" key="1">
    <citation type="submission" date="2011-08" db="EMBL/GenBank/DDBJ databases">
        <title>The draft genome of Latimeria chalumnae.</title>
        <authorList>
            <person name="Di Palma F."/>
            <person name="Alfoldi J."/>
            <person name="Johnson J."/>
            <person name="Berlin A."/>
            <person name="Gnerre S."/>
            <person name="Jaffe D."/>
            <person name="MacCallum I."/>
            <person name="Young S."/>
            <person name="Walker B.J."/>
            <person name="Lander E."/>
            <person name="Lindblad-Toh K."/>
        </authorList>
    </citation>
    <scope>NUCLEOTIDE SEQUENCE [LARGE SCALE GENOMIC DNA]</scope>
    <source>
        <strain evidence="5">Wild caught</strain>
    </source>
</reference>
<keyword evidence="1" id="KW-0393">Immunoglobulin domain</keyword>